<dbReference type="PROSITE" id="PS50110">
    <property type="entry name" value="RESPONSE_REGULATORY"/>
    <property type="match status" value="1"/>
</dbReference>
<evidence type="ECO:0000313" key="5">
    <source>
        <dbReference type="Proteomes" id="UP000740754"/>
    </source>
</evidence>
<keyword evidence="1 2" id="KW-0597">Phosphoprotein</keyword>
<name>A0ABX1I3K0_9GAMM</name>
<protein>
    <submittedName>
        <fullName evidence="4">Response regulator</fullName>
    </submittedName>
</protein>
<dbReference type="Proteomes" id="UP000740754">
    <property type="component" value="Unassembled WGS sequence"/>
</dbReference>
<evidence type="ECO:0000256" key="1">
    <source>
        <dbReference type="ARBA" id="ARBA00022553"/>
    </source>
</evidence>
<evidence type="ECO:0000256" key="2">
    <source>
        <dbReference type="PROSITE-ProRule" id="PRU00169"/>
    </source>
</evidence>
<gene>
    <name evidence="4" type="ORF">HF203_02245</name>
</gene>
<dbReference type="RefSeq" id="WP_168666176.1">
    <property type="nucleotide sequence ID" value="NZ_JAAXKX010000002.1"/>
</dbReference>
<evidence type="ECO:0000259" key="3">
    <source>
        <dbReference type="PROSITE" id="PS50110"/>
    </source>
</evidence>
<feature type="domain" description="Response regulatory" evidence="3">
    <location>
        <begin position="6"/>
        <end position="120"/>
    </location>
</feature>
<organism evidence="4 5">
    <name type="scientific">Marichromatium bheemlicum</name>
    <dbReference type="NCBI Taxonomy" id="365339"/>
    <lineage>
        <taxon>Bacteria</taxon>
        <taxon>Pseudomonadati</taxon>
        <taxon>Pseudomonadota</taxon>
        <taxon>Gammaproteobacteria</taxon>
        <taxon>Chromatiales</taxon>
        <taxon>Chromatiaceae</taxon>
        <taxon>Marichromatium</taxon>
    </lineage>
</organism>
<dbReference type="SUPFAM" id="SSF52172">
    <property type="entry name" value="CheY-like"/>
    <property type="match status" value="1"/>
</dbReference>
<dbReference type="InterPro" id="IPR050595">
    <property type="entry name" value="Bact_response_regulator"/>
</dbReference>
<comment type="caution">
    <text evidence="4">The sequence shown here is derived from an EMBL/GenBank/DDBJ whole genome shotgun (WGS) entry which is preliminary data.</text>
</comment>
<sequence length="131" mass="13327">MAEAGPLYLVDDDPALRSALAMRLRLAGYRVASFASGAGLLGALAEDARGCAVLDLCMPEMDGLELQRALRTRAPGVVVVLLSGDIDAGSLQCALQQGAAAVLQKPISGAALIEVLERALAQGRAISPGSG</sequence>
<dbReference type="Gene3D" id="3.40.50.2300">
    <property type="match status" value="1"/>
</dbReference>
<accession>A0ABX1I3K0</accession>
<dbReference type="PANTHER" id="PTHR44591:SF25">
    <property type="entry name" value="CHEMOTAXIS TWO-COMPONENT RESPONSE REGULATOR"/>
    <property type="match status" value="1"/>
</dbReference>
<dbReference type="SMART" id="SM00448">
    <property type="entry name" value="REC"/>
    <property type="match status" value="1"/>
</dbReference>
<keyword evidence="5" id="KW-1185">Reference proteome</keyword>
<dbReference type="Pfam" id="PF00072">
    <property type="entry name" value="Response_reg"/>
    <property type="match status" value="1"/>
</dbReference>
<proteinExistence type="predicted"/>
<feature type="modified residue" description="4-aspartylphosphate" evidence="2">
    <location>
        <position position="55"/>
    </location>
</feature>
<dbReference type="InterPro" id="IPR001789">
    <property type="entry name" value="Sig_transdc_resp-reg_receiver"/>
</dbReference>
<dbReference type="InterPro" id="IPR011006">
    <property type="entry name" value="CheY-like_superfamily"/>
</dbReference>
<dbReference type="PANTHER" id="PTHR44591">
    <property type="entry name" value="STRESS RESPONSE REGULATOR PROTEIN 1"/>
    <property type="match status" value="1"/>
</dbReference>
<reference evidence="4 5" key="1">
    <citation type="submission" date="2020-04" db="EMBL/GenBank/DDBJ databases">
        <title>Draft Whole-Genome sequence of Marichromatium bheemlicum DSM 18632, type strain.</title>
        <authorList>
            <person name="Kyndt J.A."/>
            <person name="Meyer T.E."/>
        </authorList>
    </citation>
    <scope>NUCLEOTIDE SEQUENCE [LARGE SCALE GENOMIC DNA]</scope>
    <source>
        <strain evidence="4 5">DSM 18632</strain>
    </source>
</reference>
<evidence type="ECO:0000313" key="4">
    <source>
        <dbReference type="EMBL" id="NKN32045.1"/>
    </source>
</evidence>
<dbReference type="EMBL" id="JAAXKX010000002">
    <property type="protein sequence ID" value="NKN32045.1"/>
    <property type="molecule type" value="Genomic_DNA"/>
</dbReference>